<dbReference type="OrthoDB" id="233366at2157"/>
<feature type="domain" description="YokE-like PH" evidence="3">
    <location>
        <begin position="99"/>
        <end position="213"/>
    </location>
</feature>
<dbReference type="Pfam" id="PF09851">
    <property type="entry name" value="SHOCT"/>
    <property type="match status" value="1"/>
</dbReference>
<organism evidence="4 5">
    <name type="scientific">Halorientalis persicus</name>
    <dbReference type="NCBI Taxonomy" id="1367881"/>
    <lineage>
        <taxon>Archaea</taxon>
        <taxon>Methanobacteriati</taxon>
        <taxon>Methanobacteriota</taxon>
        <taxon>Stenosarchaea group</taxon>
        <taxon>Halobacteria</taxon>
        <taxon>Halobacteriales</taxon>
        <taxon>Haloarculaceae</taxon>
        <taxon>Halorientalis</taxon>
    </lineage>
</organism>
<evidence type="ECO:0000259" key="3">
    <source>
        <dbReference type="Pfam" id="PF14470"/>
    </source>
</evidence>
<dbReference type="EMBL" id="FOCX01000016">
    <property type="protein sequence ID" value="SEO66912.1"/>
    <property type="molecule type" value="Genomic_DNA"/>
</dbReference>
<dbReference type="RefSeq" id="WP_092661956.1">
    <property type="nucleotide sequence ID" value="NZ_FOCX01000016.1"/>
</dbReference>
<reference evidence="5" key="1">
    <citation type="submission" date="2016-10" db="EMBL/GenBank/DDBJ databases">
        <authorList>
            <person name="Varghese N."/>
            <person name="Submissions S."/>
        </authorList>
    </citation>
    <scope>NUCLEOTIDE SEQUENCE [LARGE SCALE GENOMIC DNA]</scope>
    <source>
        <strain evidence="5">IBRC-M 10043</strain>
    </source>
</reference>
<dbReference type="InterPro" id="IPR039519">
    <property type="entry name" value="YokE-like_PH"/>
</dbReference>
<dbReference type="Proteomes" id="UP000198775">
    <property type="component" value="Unassembled WGS sequence"/>
</dbReference>
<protein>
    <submittedName>
        <fullName evidence="4">Short C-terminal domain-containing protein</fullName>
    </submittedName>
</protein>
<dbReference type="AlphaFoldDB" id="A0A1H8RKQ0"/>
<name>A0A1H8RKQ0_9EURY</name>
<evidence type="ECO:0000259" key="2">
    <source>
        <dbReference type="Pfam" id="PF09851"/>
    </source>
</evidence>
<feature type="compositionally biased region" description="Polar residues" evidence="1">
    <location>
        <begin position="219"/>
        <end position="228"/>
    </location>
</feature>
<feature type="domain" description="SHOCT" evidence="2">
    <location>
        <begin position="236"/>
        <end position="263"/>
    </location>
</feature>
<accession>A0A1H8RKQ0</accession>
<evidence type="ECO:0000256" key="1">
    <source>
        <dbReference type="SAM" id="MobiDB-lite"/>
    </source>
</evidence>
<feature type="region of interest" description="Disordered" evidence="1">
    <location>
        <begin position="216"/>
        <end position="236"/>
    </location>
</feature>
<evidence type="ECO:0000313" key="4">
    <source>
        <dbReference type="EMBL" id="SEO66912.1"/>
    </source>
</evidence>
<dbReference type="Pfam" id="PF14470">
    <property type="entry name" value="bPH_3"/>
    <property type="match status" value="1"/>
</dbReference>
<proteinExistence type="predicted"/>
<evidence type="ECO:0000313" key="5">
    <source>
        <dbReference type="Proteomes" id="UP000198775"/>
    </source>
</evidence>
<sequence length="266" mass="30120">MGIFDKIKNADFHLDDCPECGDDNLNGGMIDSTVVCQSCGYETEFTEVNRFTPSKAGDQEYGKEITEELVADANGQSVTDDLLRKEINRQDGNYLLDHLDDDEQPHHIIEGQTIDVEGGGDSSSLLGNDRSRKMSFFDNRCFTVITDNRVFVVVQQFTGNDERNIPYDSITGMDLDVMGTNKRLTLQTHGRTYHISGTLTEEEECRDALKYIRQRRNEVNQGGNSDSNETNDDPLDKLERLKVLREDGTLSESEFNEKKSELLDRI</sequence>
<dbReference type="InterPro" id="IPR018649">
    <property type="entry name" value="SHOCT"/>
</dbReference>
<gene>
    <name evidence="4" type="ORF">SAMN05216388_101698</name>
</gene>
<keyword evidence="5" id="KW-1185">Reference proteome</keyword>